<evidence type="ECO:0000256" key="1">
    <source>
        <dbReference type="SAM" id="Phobius"/>
    </source>
</evidence>
<organism evidence="2 3">
    <name type="scientific">Tigheibacillus halophilus</name>
    <dbReference type="NCBI Taxonomy" id="361280"/>
    <lineage>
        <taxon>Bacteria</taxon>
        <taxon>Bacillati</taxon>
        <taxon>Bacillota</taxon>
        <taxon>Bacilli</taxon>
        <taxon>Bacillales</taxon>
        <taxon>Bacillaceae</taxon>
        <taxon>Tigheibacillus</taxon>
    </lineage>
</organism>
<dbReference type="Proteomes" id="UP001281447">
    <property type="component" value="Unassembled WGS sequence"/>
</dbReference>
<protein>
    <submittedName>
        <fullName evidence="2">Uncharacterized protein</fullName>
    </submittedName>
</protein>
<accession>A0ABU5C3L8</accession>
<keyword evidence="3" id="KW-1185">Reference proteome</keyword>
<evidence type="ECO:0000313" key="3">
    <source>
        <dbReference type="Proteomes" id="UP001281447"/>
    </source>
</evidence>
<gene>
    <name evidence="2" type="ORF">RWE15_04280</name>
</gene>
<keyword evidence="1" id="KW-1133">Transmembrane helix</keyword>
<comment type="caution">
    <text evidence="2">The sequence shown here is derived from an EMBL/GenBank/DDBJ whole genome shotgun (WGS) entry which is preliminary data.</text>
</comment>
<reference evidence="2 3" key="1">
    <citation type="submission" date="2023-10" db="EMBL/GenBank/DDBJ databases">
        <title>Virgibacillus halophilus 5B73C genome.</title>
        <authorList>
            <person name="Miliotis G."/>
            <person name="Sengupta P."/>
            <person name="Hameed A."/>
            <person name="Chuvochina M."/>
            <person name="Mcdonagh F."/>
            <person name="Simpson A.C."/>
            <person name="Singh N.K."/>
            <person name="Rekha P.D."/>
            <person name="Raman K."/>
            <person name="Hugenholtz P."/>
            <person name="Venkateswaran K."/>
        </authorList>
    </citation>
    <scope>NUCLEOTIDE SEQUENCE [LARGE SCALE GENOMIC DNA]</scope>
    <source>
        <strain evidence="2 3">5B73C</strain>
    </source>
</reference>
<evidence type="ECO:0000313" key="2">
    <source>
        <dbReference type="EMBL" id="MDY0393814.1"/>
    </source>
</evidence>
<name>A0ABU5C3L8_9BACI</name>
<keyword evidence="1" id="KW-0472">Membrane</keyword>
<feature type="transmembrane region" description="Helical" evidence="1">
    <location>
        <begin position="17"/>
        <end position="39"/>
    </location>
</feature>
<dbReference type="EMBL" id="JAWDIP010000003">
    <property type="protein sequence ID" value="MDY0393814.1"/>
    <property type="molecule type" value="Genomic_DNA"/>
</dbReference>
<sequence length="46" mass="5080">MTVSILSAVDFGKLGVAAAYCVILFVIIFLAFFVLNLLLKQNERSM</sequence>
<keyword evidence="1" id="KW-0812">Transmembrane</keyword>
<proteinExistence type="predicted"/>